<dbReference type="GO" id="GO:0005524">
    <property type="term" value="F:ATP binding"/>
    <property type="evidence" value="ECO:0007669"/>
    <property type="project" value="UniProtKB-KW"/>
</dbReference>
<dbReference type="InterPro" id="IPR000700">
    <property type="entry name" value="PAS-assoc_C"/>
</dbReference>
<sequence length="1231" mass="134532">MLFDRFFVLDRTTQPFLHGVYTLPLVVLSVAVAVLAGGMAMHLAGMARAETRRRYRQMFLLSGAFVLGSGVWSMHFVGMLAYSLCQSATYHPVITALSALPSFLASWVALALLARTRITPGQLIISGILMGAGIGTMHYSGMAAVYESLDLRFDLPVFLLSIVVAVGLSVLALWVRFGLDRRTQRSDTTINLLSGIVMGTAISGMHYTGMAAARFLDNPQYHPDTTTNFGLAFAIAGTTVLAILITGALNMVLRYRSLYKRMAQNEARLRTIIDTAVDGIIIINSRGTVSAFNTAAEQIFGWQAAEVIGRNIAMLMPEPQHSEHDGYLQRHLETGEAKIIGVGREVTGLRRNGETFPLRLAIGRAVLDEETVFVGFITDISRRRAMEEALRTSERQHRSLISNLPGVAFRCRPDADWSMLFISDAVETLTGWPVADFLTNSITFARLMHPEDQDRTTATVTRALEAGEPYRVEYRIIDRAGREHWVSENASGVRDENGTVEWIDGIIIDITDIKRRNAEFEGVVKAISRSLAVVEFDLSGIIIHANSNFLRLTGYALPDLIGSHHSLLCTREEVTAPAYRLLWDTLRQGRYSSGEFHRIGKDGRDIWIYGSYNPVLDPDGRPYKIIKFATDLTERHAMEQDLRDAKARAEQAAAAKSTFLANMSHEIRTPMNAIIGFTDVLLGDPVTDTQRRHLNTVRTSARSLLGLLNDILDTAKLERGAVDLEIKDFSLRDVCMQVLASLRVNAQTKGLPLILEYPDDQPEFFRGDALRIQQVLLNLVGNAVKFTERGEVRVLFRHTPGQPVRLTVSDTGIGIAPDRVARIFDPFAQADASMTRRFGGTGLGTTIARQLVELMGGRISVESELGLGSRFHIDLPLPAGEAVDPMQDQAAVDLPPLALLVADDVPQNLELLHLLLSRQGHTLTAATNGEEAVQAFSTGTFDLVLMDVQMPVLNGLDATRQIRALEAATGRPHTPVIALTASVLEEDVTAAQDAGMDGFATKPVDLYALTLEMARLLRIEVSNTRPAPAAAHPVAVRGSVIDWAQGKRLWGSEDRHRTAIRRFLDEYGHTVPHLRTLSADPAGLVDLAAQIHRLRGAAANLALSRVSGLSAAIESSVKDGDTAGLPARLDQLADELLHVEETLGQYAPAPVAETGGAVPAEVDAAQVLSQLDRLDQALARSELDESLLAELSAALPKAALTPLDDAINSFDFDAARQVIATLRTRYGKDAP</sequence>
<dbReference type="SUPFAM" id="SSF47226">
    <property type="entry name" value="Histidine-containing phosphotransfer domain, HPT domain"/>
    <property type="match status" value="1"/>
</dbReference>
<evidence type="ECO:0000256" key="1">
    <source>
        <dbReference type="ARBA" id="ARBA00000085"/>
    </source>
</evidence>
<comment type="catalytic activity">
    <reaction evidence="1">
        <text>ATP + protein L-histidine = ADP + protein N-phospho-L-histidine.</text>
        <dbReference type="EC" id="2.7.13.3"/>
    </reaction>
</comment>
<dbReference type="PRINTS" id="PR00344">
    <property type="entry name" value="BCTRLSENSOR"/>
</dbReference>
<organism evidence="22 23">
    <name type="scientific">Novispirillum itersonii</name>
    <name type="common">Aquaspirillum itersonii</name>
    <dbReference type="NCBI Taxonomy" id="189"/>
    <lineage>
        <taxon>Bacteria</taxon>
        <taxon>Pseudomonadati</taxon>
        <taxon>Pseudomonadota</taxon>
        <taxon>Alphaproteobacteria</taxon>
        <taxon>Rhodospirillales</taxon>
        <taxon>Novispirillaceae</taxon>
        <taxon>Novispirillum</taxon>
    </lineage>
</organism>
<dbReference type="InterPro" id="IPR004358">
    <property type="entry name" value="Sig_transdc_His_kin-like_C"/>
</dbReference>
<dbReference type="InterPro" id="IPR036890">
    <property type="entry name" value="HATPase_C_sf"/>
</dbReference>
<dbReference type="InterPro" id="IPR011006">
    <property type="entry name" value="CheY-like_superfamily"/>
</dbReference>
<keyword evidence="23" id="KW-1185">Reference proteome</keyword>
<dbReference type="Pfam" id="PF00989">
    <property type="entry name" value="PAS"/>
    <property type="match status" value="1"/>
</dbReference>
<dbReference type="GO" id="GO:0005886">
    <property type="term" value="C:plasma membrane"/>
    <property type="evidence" value="ECO:0007669"/>
    <property type="project" value="UniProtKB-SubCell"/>
</dbReference>
<evidence type="ECO:0000259" key="17">
    <source>
        <dbReference type="PROSITE" id="PS50110"/>
    </source>
</evidence>
<evidence type="ECO:0000256" key="10">
    <source>
        <dbReference type="ARBA" id="ARBA00064003"/>
    </source>
</evidence>
<evidence type="ECO:0000259" key="16">
    <source>
        <dbReference type="PROSITE" id="PS50109"/>
    </source>
</evidence>
<dbReference type="Pfam" id="PF00072">
    <property type="entry name" value="Response_reg"/>
    <property type="match status" value="1"/>
</dbReference>
<comment type="function">
    <text evidence="9">Putative oxygen sensor; modulates the activity of FixJ, a transcriptional activator of nitrogen fixation fixK gene. FixL probably acts as a kinase that phosphorylates FixJ.</text>
</comment>
<feature type="modified residue" description="4-aspartylphosphate" evidence="14">
    <location>
        <position position="947"/>
    </location>
</feature>
<dbReference type="SUPFAM" id="SSF47384">
    <property type="entry name" value="Homodimeric domain of signal transducing histidine kinase"/>
    <property type="match status" value="1"/>
</dbReference>
<dbReference type="AlphaFoldDB" id="A0A7W9ZH59"/>
<evidence type="ECO:0000256" key="2">
    <source>
        <dbReference type="ARBA" id="ARBA00012438"/>
    </source>
</evidence>
<dbReference type="Pfam" id="PF03707">
    <property type="entry name" value="MHYT"/>
    <property type="match status" value="3"/>
</dbReference>
<dbReference type="PANTHER" id="PTHR45339">
    <property type="entry name" value="HYBRID SIGNAL TRANSDUCTION HISTIDINE KINASE J"/>
    <property type="match status" value="1"/>
</dbReference>
<dbReference type="PROSITE" id="PS50113">
    <property type="entry name" value="PAC"/>
    <property type="match status" value="2"/>
</dbReference>
<evidence type="ECO:0000256" key="7">
    <source>
        <dbReference type="ARBA" id="ARBA00022840"/>
    </source>
</evidence>
<dbReference type="SUPFAM" id="SSF55785">
    <property type="entry name" value="PYP-like sensor domain (PAS domain)"/>
    <property type="match status" value="3"/>
</dbReference>
<feature type="domain" description="PAC" evidence="19">
    <location>
        <begin position="592"/>
        <end position="644"/>
    </location>
</feature>
<keyword evidence="8" id="KW-0902">Two-component regulatory system</keyword>
<dbReference type="SMART" id="SM00388">
    <property type="entry name" value="HisKA"/>
    <property type="match status" value="1"/>
</dbReference>
<dbReference type="InterPro" id="IPR035965">
    <property type="entry name" value="PAS-like_dom_sf"/>
</dbReference>
<dbReference type="CDD" id="cd00082">
    <property type="entry name" value="HisKA"/>
    <property type="match status" value="1"/>
</dbReference>
<dbReference type="InterPro" id="IPR005330">
    <property type="entry name" value="MHYT_dom"/>
</dbReference>
<feature type="domain" description="PAC" evidence="19">
    <location>
        <begin position="470"/>
        <end position="522"/>
    </location>
</feature>
<keyword evidence="6" id="KW-0418">Kinase</keyword>
<dbReference type="SMART" id="SM00448">
    <property type="entry name" value="REC"/>
    <property type="match status" value="1"/>
</dbReference>
<proteinExistence type="predicted"/>
<evidence type="ECO:0000256" key="14">
    <source>
        <dbReference type="PROSITE-ProRule" id="PRU00169"/>
    </source>
</evidence>
<comment type="caution">
    <text evidence="22">The sequence shown here is derived from an EMBL/GenBank/DDBJ whole genome shotgun (WGS) entry which is preliminary data.</text>
</comment>
<dbReference type="NCBIfam" id="TIGR00229">
    <property type="entry name" value="sensory_box"/>
    <property type="match status" value="3"/>
</dbReference>
<dbReference type="CDD" id="cd17546">
    <property type="entry name" value="REC_hyHK_CKI1_RcsC-like"/>
    <property type="match status" value="1"/>
</dbReference>
<dbReference type="InterPro" id="IPR036641">
    <property type="entry name" value="HPT_dom_sf"/>
</dbReference>
<dbReference type="InterPro" id="IPR001789">
    <property type="entry name" value="Sig_transdc_resp-reg_receiver"/>
</dbReference>
<feature type="domain" description="HPt" evidence="20">
    <location>
        <begin position="1052"/>
        <end position="1146"/>
    </location>
</feature>
<keyword evidence="4" id="KW-0808">Transferase</keyword>
<feature type="modified residue" description="Phosphohistidine" evidence="13">
    <location>
        <position position="1092"/>
    </location>
</feature>
<dbReference type="InterPro" id="IPR000014">
    <property type="entry name" value="PAS"/>
</dbReference>
<comment type="subunit">
    <text evidence="10">At low DSF concentrations, interacts with RpfF.</text>
</comment>
<evidence type="ECO:0000256" key="5">
    <source>
        <dbReference type="ARBA" id="ARBA00022741"/>
    </source>
</evidence>
<accession>A0A7W9ZH59</accession>
<dbReference type="PROSITE" id="PS50109">
    <property type="entry name" value="HIS_KIN"/>
    <property type="match status" value="1"/>
</dbReference>
<dbReference type="Gene3D" id="3.30.450.20">
    <property type="entry name" value="PAS domain"/>
    <property type="match status" value="3"/>
</dbReference>
<reference evidence="22 23" key="1">
    <citation type="submission" date="2020-08" db="EMBL/GenBank/DDBJ databases">
        <title>Genomic Encyclopedia of Type Strains, Phase IV (KMG-IV): sequencing the most valuable type-strain genomes for metagenomic binning, comparative biology and taxonomic classification.</title>
        <authorList>
            <person name="Goeker M."/>
        </authorList>
    </citation>
    <scope>NUCLEOTIDE SEQUENCE [LARGE SCALE GENOMIC DNA]</scope>
    <source>
        <strain evidence="22 23">DSM 11590</strain>
    </source>
</reference>
<dbReference type="SMART" id="SM00387">
    <property type="entry name" value="HATPase_c"/>
    <property type="match status" value="1"/>
</dbReference>
<evidence type="ECO:0000259" key="19">
    <source>
        <dbReference type="PROSITE" id="PS50113"/>
    </source>
</evidence>
<feature type="domain" description="Response regulatory" evidence="17">
    <location>
        <begin position="898"/>
        <end position="1017"/>
    </location>
</feature>
<dbReference type="PROSITE" id="PS50112">
    <property type="entry name" value="PAS"/>
    <property type="match status" value="3"/>
</dbReference>
<evidence type="ECO:0000256" key="3">
    <source>
        <dbReference type="ARBA" id="ARBA00022553"/>
    </source>
</evidence>
<dbReference type="SUPFAM" id="SSF55874">
    <property type="entry name" value="ATPase domain of HSP90 chaperone/DNA topoisomerase II/histidine kinase"/>
    <property type="match status" value="1"/>
</dbReference>
<feature type="transmembrane region" description="Helical" evidence="15">
    <location>
        <begin position="59"/>
        <end position="84"/>
    </location>
</feature>
<dbReference type="Gene3D" id="3.40.50.2300">
    <property type="match status" value="1"/>
</dbReference>
<dbReference type="FunFam" id="3.30.450.20:FF:000060">
    <property type="entry name" value="Sensor protein FixL"/>
    <property type="match status" value="1"/>
</dbReference>
<evidence type="ECO:0000313" key="22">
    <source>
        <dbReference type="EMBL" id="MBB6211160.1"/>
    </source>
</evidence>
<dbReference type="InterPro" id="IPR003594">
    <property type="entry name" value="HATPase_dom"/>
</dbReference>
<feature type="domain" description="PAS" evidence="18">
    <location>
        <begin position="265"/>
        <end position="335"/>
    </location>
</feature>
<feature type="transmembrane region" description="Helical" evidence="15">
    <location>
        <begin position="158"/>
        <end position="177"/>
    </location>
</feature>
<dbReference type="PROSITE" id="PS50924">
    <property type="entry name" value="MHYT"/>
    <property type="match status" value="1"/>
</dbReference>
<dbReference type="SMART" id="SM00091">
    <property type="entry name" value="PAS"/>
    <property type="match status" value="3"/>
</dbReference>
<dbReference type="Pfam" id="PF08447">
    <property type="entry name" value="PAS_3"/>
    <property type="match status" value="2"/>
</dbReference>
<name>A0A7W9ZH59_NOVIT</name>
<dbReference type="InterPro" id="IPR005467">
    <property type="entry name" value="His_kinase_dom"/>
</dbReference>
<dbReference type="Gene3D" id="3.30.565.10">
    <property type="entry name" value="Histidine kinase-like ATPase, C-terminal domain"/>
    <property type="match status" value="1"/>
</dbReference>
<dbReference type="GO" id="GO:0000155">
    <property type="term" value="F:phosphorelay sensor kinase activity"/>
    <property type="evidence" value="ECO:0007669"/>
    <property type="project" value="InterPro"/>
</dbReference>
<dbReference type="Gene3D" id="1.10.287.130">
    <property type="match status" value="1"/>
</dbReference>
<dbReference type="FunFam" id="3.30.565.10:FF:000010">
    <property type="entry name" value="Sensor histidine kinase RcsC"/>
    <property type="match status" value="1"/>
</dbReference>
<dbReference type="InterPro" id="IPR008207">
    <property type="entry name" value="Sig_transdc_His_kin_Hpt_dom"/>
</dbReference>
<feature type="domain" description="MHYT" evidence="21">
    <location>
        <begin position="21"/>
        <end position="216"/>
    </location>
</feature>
<keyword evidence="7" id="KW-0067">ATP-binding</keyword>
<dbReference type="SUPFAM" id="SSF52172">
    <property type="entry name" value="CheY-like"/>
    <property type="match status" value="1"/>
</dbReference>
<dbReference type="CDD" id="cd00130">
    <property type="entry name" value="PAS"/>
    <property type="match status" value="3"/>
</dbReference>
<dbReference type="PROSITE" id="PS50894">
    <property type="entry name" value="HPT"/>
    <property type="match status" value="1"/>
</dbReference>
<keyword evidence="15" id="KW-0812">Transmembrane</keyword>
<dbReference type="InterPro" id="IPR001610">
    <property type="entry name" value="PAC"/>
</dbReference>
<evidence type="ECO:0000259" key="18">
    <source>
        <dbReference type="PROSITE" id="PS50112"/>
    </source>
</evidence>
<evidence type="ECO:0000256" key="4">
    <source>
        <dbReference type="ARBA" id="ARBA00022679"/>
    </source>
</evidence>
<dbReference type="InterPro" id="IPR013655">
    <property type="entry name" value="PAS_fold_3"/>
</dbReference>
<gene>
    <name evidence="22" type="ORF">FHS48_002595</name>
</gene>
<dbReference type="EC" id="2.7.13.3" evidence="2"/>
<evidence type="ECO:0000256" key="12">
    <source>
        <dbReference type="ARBA" id="ARBA00070616"/>
    </source>
</evidence>
<dbReference type="FunFam" id="1.10.287.130:FF:000002">
    <property type="entry name" value="Two-component osmosensing histidine kinase"/>
    <property type="match status" value="1"/>
</dbReference>
<evidence type="ECO:0000259" key="20">
    <source>
        <dbReference type="PROSITE" id="PS50894"/>
    </source>
</evidence>
<dbReference type="Proteomes" id="UP000544872">
    <property type="component" value="Unassembled WGS sequence"/>
</dbReference>
<feature type="transmembrane region" description="Helical" evidence="15">
    <location>
        <begin position="123"/>
        <end position="146"/>
    </location>
</feature>
<evidence type="ECO:0000256" key="6">
    <source>
        <dbReference type="ARBA" id="ARBA00022777"/>
    </source>
</evidence>
<feature type="transmembrane region" description="Helical" evidence="15">
    <location>
        <begin position="90"/>
        <end position="114"/>
    </location>
</feature>
<feature type="domain" description="PAS" evidence="18">
    <location>
        <begin position="393"/>
        <end position="467"/>
    </location>
</feature>
<dbReference type="RefSeq" id="WP_184263974.1">
    <property type="nucleotide sequence ID" value="NZ_JACIIX010000009.1"/>
</dbReference>
<keyword evidence="3 14" id="KW-0597">Phosphoprotein</keyword>
<evidence type="ECO:0000259" key="21">
    <source>
        <dbReference type="PROSITE" id="PS50924"/>
    </source>
</evidence>
<feature type="domain" description="Histidine kinase" evidence="16">
    <location>
        <begin position="662"/>
        <end position="879"/>
    </location>
</feature>
<dbReference type="EMBL" id="JACIIX010000009">
    <property type="protein sequence ID" value="MBB6211160.1"/>
    <property type="molecule type" value="Genomic_DNA"/>
</dbReference>
<keyword evidence="15" id="KW-0472">Membrane</keyword>
<dbReference type="SMART" id="SM00086">
    <property type="entry name" value="PAC"/>
    <property type="match status" value="3"/>
</dbReference>
<dbReference type="InterPro" id="IPR036097">
    <property type="entry name" value="HisK_dim/P_sf"/>
</dbReference>
<keyword evidence="15" id="KW-1133">Transmembrane helix</keyword>
<dbReference type="Pfam" id="PF01627">
    <property type="entry name" value="Hpt"/>
    <property type="match status" value="1"/>
</dbReference>
<feature type="transmembrane region" description="Helical" evidence="15">
    <location>
        <begin position="229"/>
        <end position="253"/>
    </location>
</feature>
<dbReference type="Gene3D" id="1.20.120.160">
    <property type="entry name" value="HPT domain"/>
    <property type="match status" value="1"/>
</dbReference>
<feature type="domain" description="PAS" evidence="18">
    <location>
        <begin position="516"/>
        <end position="562"/>
    </location>
</feature>
<feature type="transmembrane region" description="Helical" evidence="15">
    <location>
        <begin position="20"/>
        <end position="47"/>
    </location>
</feature>
<dbReference type="GO" id="GO:0006355">
    <property type="term" value="P:regulation of DNA-templated transcription"/>
    <property type="evidence" value="ECO:0007669"/>
    <property type="project" value="InterPro"/>
</dbReference>
<dbReference type="InterPro" id="IPR003661">
    <property type="entry name" value="HisK_dim/P_dom"/>
</dbReference>
<evidence type="ECO:0000256" key="15">
    <source>
        <dbReference type="PROSITE-ProRule" id="PRU00244"/>
    </source>
</evidence>
<feature type="transmembrane region" description="Helical" evidence="15">
    <location>
        <begin position="189"/>
        <end position="209"/>
    </location>
</feature>
<dbReference type="InterPro" id="IPR013767">
    <property type="entry name" value="PAS_fold"/>
</dbReference>
<evidence type="ECO:0000256" key="11">
    <source>
        <dbReference type="ARBA" id="ARBA00068150"/>
    </source>
</evidence>
<dbReference type="PROSITE" id="PS50110">
    <property type="entry name" value="RESPONSE_REGULATORY"/>
    <property type="match status" value="1"/>
</dbReference>
<evidence type="ECO:0000256" key="8">
    <source>
        <dbReference type="ARBA" id="ARBA00023012"/>
    </source>
</evidence>
<evidence type="ECO:0000256" key="9">
    <source>
        <dbReference type="ARBA" id="ARBA00059827"/>
    </source>
</evidence>
<dbReference type="PANTHER" id="PTHR45339:SF3">
    <property type="entry name" value="HISTIDINE KINASE"/>
    <property type="match status" value="1"/>
</dbReference>
<dbReference type="CDD" id="cd16922">
    <property type="entry name" value="HATPase_EvgS-ArcB-TorS-like"/>
    <property type="match status" value="1"/>
</dbReference>
<protein>
    <recommendedName>
        <fullName evidence="12">Sensor protein FixL</fullName>
        <ecNumber evidence="2">2.7.13.3</ecNumber>
    </recommendedName>
    <alternativeName>
        <fullName evidence="11">Sensory/regulatory protein RpfC</fullName>
    </alternativeName>
</protein>
<dbReference type="Pfam" id="PF00512">
    <property type="entry name" value="HisKA"/>
    <property type="match status" value="1"/>
</dbReference>
<dbReference type="Pfam" id="PF02518">
    <property type="entry name" value="HATPase_c"/>
    <property type="match status" value="1"/>
</dbReference>
<evidence type="ECO:0000313" key="23">
    <source>
        <dbReference type="Proteomes" id="UP000544872"/>
    </source>
</evidence>
<keyword evidence="5" id="KW-0547">Nucleotide-binding</keyword>
<evidence type="ECO:0000256" key="13">
    <source>
        <dbReference type="PROSITE-ProRule" id="PRU00110"/>
    </source>
</evidence>